<sequence>MARTYTFFVHLNARKEWLQLDRRDRNAYFDQLKREVFAKYPDVHIRLFDAEAFTTFCSDIMMCETDNIQHYYFMMEQLRDSKIYTTPYFDVIAILPAIEDGFIEFEQAC</sequence>
<dbReference type="AlphaFoldDB" id="A0A4R2FDH4"/>
<name>A0A4R2FDH4_9GAMM</name>
<accession>A0A4R2FDH4</accession>
<dbReference type="OrthoDB" id="73186at2"/>
<dbReference type="RefSeq" id="WP_133038215.1">
    <property type="nucleotide sequence ID" value="NZ_SLWF01000005.1"/>
</dbReference>
<dbReference type="EMBL" id="SLWF01000005">
    <property type="protein sequence ID" value="TCN87041.1"/>
    <property type="molecule type" value="Genomic_DNA"/>
</dbReference>
<organism evidence="2 3">
    <name type="scientific">Shewanella fodinae</name>
    <dbReference type="NCBI Taxonomy" id="552357"/>
    <lineage>
        <taxon>Bacteria</taxon>
        <taxon>Pseudomonadati</taxon>
        <taxon>Pseudomonadota</taxon>
        <taxon>Gammaproteobacteria</taxon>
        <taxon>Alteromonadales</taxon>
        <taxon>Shewanellaceae</taxon>
        <taxon>Shewanella</taxon>
    </lineage>
</organism>
<dbReference type="InterPro" id="IPR031409">
    <property type="entry name" value="Darcynin"/>
</dbReference>
<dbReference type="Pfam" id="PF17074">
    <property type="entry name" value="Darcynin"/>
    <property type="match status" value="1"/>
</dbReference>
<comment type="similarity">
    <text evidence="1">Belongs to the darcynin family.</text>
</comment>
<proteinExistence type="inferred from homology"/>
<reference evidence="2 3" key="1">
    <citation type="submission" date="2019-03" db="EMBL/GenBank/DDBJ databases">
        <title>Freshwater and sediment microbial communities from various areas in North America, analyzing microbe dynamics in response to fracking.</title>
        <authorList>
            <person name="Lamendella R."/>
        </authorList>
    </citation>
    <scope>NUCLEOTIDE SEQUENCE [LARGE SCALE GENOMIC DNA]</scope>
    <source>
        <strain evidence="2 3">74A</strain>
    </source>
</reference>
<protein>
    <submittedName>
        <fullName evidence="2">Darcynin-like uncharacterized protein</fullName>
    </submittedName>
</protein>
<keyword evidence="3" id="KW-1185">Reference proteome</keyword>
<dbReference type="Proteomes" id="UP000294832">
    <property type="component" value="Unassembled WGS sequence"/>
</dbReference>
<evidence type="ECO:0000256" key="1">
    <source>
        <dbReference type="ARBA" id="ARBA00006869"/>
    </source>
</evidence>
<evidence type="ECO:0000313" key="2">
    <source>
        <dbReference type="EMBL" id="TCN87041.1"/>
    </source>
</evidence>
<gene>
    <name evidence="2" type="ORF">EDC91_10543</name>
</gene>
<comment type="caution">
    <text evidence="2">The sequence shown here is derived from an EMBL/GenBank/DDBJ whole genome shotgun (WGS) entry which is preliminary data.</text>
</comment>
<evidence type="ECO:0000313" key="3">
    <source>
        <dbReference type="Proteomes" id="UP000294832"/>
    </source>
</evidence>